<evidence type="ECO:0000313" key="4">
    <source>
        <dbReference type="Proteomes" id="UP001054889"/>
    </source>
</evidence>
<organism evidence="3 4">
    <name type="scientific">Eleusine coracana subsp. coracana</name>
    <dbReference type="NCBI Taxonomy" id="191504"/>
    <lineage>
        <taxon>Eukaryota</taxon>
        <taxon>Viridiplantae</taxon>
        <taxon>Streptophyta</taxon>
        <taxon>Embryophyta</taxon>
        <taxon>Tracheophyta</taxon>
        <taxon>Spermatophyta</taxon>
        <taxon>Magnoliopsida</taxon>
        <taxon>Liliopsida</taxon>
        <taxon>Poales</taxon>
        <taxon>Poaceae</taxon>
        <taxon>PACMAD clade</taxon>
        <taxon>Chloridoideae</taxon>
        <taxon>Cynodonteae</taxon>
        <taxon>Eleusininae</taxon>
        <taxon>Eleusine</taxon>
    </lineage>
</organism>
<gene>
    <name evidence="3" type="primary">gb23526</name>
    <name evidence="3" type="ORF">PR202_gb23526</name>
</gene>
<feature type="domain" description="UspA" evidence="2">
    <location>
        <begin position="79"/>
        <end position="134"/>
    </location>
</feature>
<dbReference type="InterPro" id="IPR006016">
    <property type="entry name" value="UspA"/>
</dbReference>
<proteinExistence type="predicted"/>
<dbReference type="EMBL" id="BQKI01000086">
    <property type="protein sequence ID" value="GJN34828.1"/>
    <property type="molecule type" value="Genomic_DNA"/>
</dbReference>
<dbReference type="PANTHER" id="PTHR46553">
    <property type="entry name" value="ADENINE NUCLEOTIDE ALPHA HYDROLASES-LIKE SUPERFAMILY PROTEIN"/>
    <property type="match status" value="1"/>
</dbReference>
<dbReference type="AlphaFoldDB" id="A0AAV5FGH9"/>
<protein>
    <recommendedName>
        <fullName evidence="2">UspA domain-containing protein</fullName>
    </recommendedName>
</protein>
<dbReference type="PANTHER" id="PTHR46553:SF3">
    <property type="entry name" value="ADENINE NUCLEOTIDE ALPHA HYDROLASES-LIKE SUPERFAMILY PROTEIN"/>
    <property type="match status" value="1"/>
</dbReference>
<comment type="caution">
    <text evidence="3">The sequence shown here is derived from an EMBL/GenBank/DDBJ whole genome shotgun (WGS) entry which is preliminary data.</text>
</comment>
<keyword evidence="4" id="KW-1185">Reference proteome</keyword>
<evidence type="ECO:0000259" key="2">
    <source>
        <dbReference type="Pfam" id="PF00582"/>
    </source>
</evidence>
<dbReference type="SUPFAM" id="SSF52402">
    <property type="entry name" value="Adenine nucleotide alpha hydrolases-like"/>
    <property type="match status" value="1"/>
</dbReference>
<dbReference type="Proteomes" id="UP001054889">
    <property type="component" value="Unassembled WGS sequence"/>
</dbReference>
<sequence length="228" mass="24770">MPLPIPADQTACLSLLQRPGSSEPPTDRCRRWATSTGMHLRANIAWLHMEMTMPVAGAADVVSFVEADLKRSSMRVIKKAKDLCMQVSDATFEVVEGDARNVLCEAVEKHRAELLVVGSHGYGAIKRPSLGSTSLATQTTEDVRESGSSRGARETWAAAGEVFRAAGGSGGGGRGRRRPRRQRSRWPSKIQTSQRSSSSASVLELLLCRPHELHPVLEVTGQHCCSIR</sequence>
<evidence type="ECO:0000256" key="1">
    <source>
        <dbReference type="SAM" id="MobiDB-lite"/>
    </source>
</evidence>
<reference evidence="3" key="2">
    <citation type="submission" date="2021-12" db="EMBL/GenBank/DDBJ databases">
        <title>Resequencing data analysis of finger millet.</title>
        <authorList>
            <person name="Hatakeyama M."/>
            <person name="Aluri S."/>
            <person name="Balachadran M.T."/>
            <person name="Sivarajan S.R."/>
            <person name="Poveda L."/>
            <person name="Shimizu-Inatsugi R."/>
            <person name="Schlapbach R."/>
            <person name="Sreeman S.M."/>
            <person name="Shimizu K.K."/>
        </authorList>
    </citation>
    <scope>NUCLEOTIDE SEQUENCE</scope>
</reference>
<reference evidence="3" key="1">
    <citation type="journal article" date="2018" name="DNA Res.">
        <title>Multiple hybrid de novo genome assembly of finger millet, an orphan allotetraploid crop.</title>
        <authorList>
            <person name="Hatakeyama M."/>
            <person name="Aluri S."/>
            <person name="Balachadran M.T."/>
            <person name="Sivarajan S.R."/>
            <person name="Patrignani A."/>
            <person name="Gruter S."/>
            <person name="Poveda L."/>
            <person name="Shimizu-Inatsugi R."/>
            <person name="Baeten J."/>
            <person name="Francoijs K.J."/>
            <person name="Nataraja K.N."/>
            <person name="Reddy Y.A.N."/>
            <person name="Phadnis S."/>
            <person name="Ravikumar R.L."/>
            <person name="Schlapbach R."/>
            <person name="Sreeman S.M."/>
            <person name="Shimizu K.K."/>
        </authorList>
    </citation>
    <scope>NUCLEOTIDE SEQUENCE</scope>
</reference>
<dbReference type="InterPro" id="IPR014729">
    <property type="entry name" value="Rossmann-like_a/b/a_fold"/>
</dbReference>
<name>A0AAV5FGH9_ELECO</name>
<dbReference type="Gene3D" id="3.40.50.620">
    <property type="entry name" value="HUPs"/>
    <property type="match status" value="1"/>
</dbReference>
<dbReference type="Pfam" id="PF00582">
    <property type="entry name" value="Usp"/>
    <property type="match status" value="1"/>
</dbReference>
<feature type="region of interest" description="Disordered" evidence="1">
    <location>
        <begin position="164"/>
        <end position="197"/>
    </location>
</feature>
<feature type="compositionally biased region" description="Basic residues" evidence="1">
    <location>
        <begin position="174"/>
        <end position="186"/>
    </location>
</feature>
<evidence type="ECO:0000313" key="3">
    <source>
        <dbReference type="EMBL" id="GJN34828.1"/>
    </source>
</evidence>
<accession>A0AAV5FGH9</accession>